<organism evidence="7 8">
    <name type="scientific">Candidatus Gallilactobacillus intestinavium</name>
    <dbReference type="NCBI Taxonomy" id="2840838"/>
    <lineage>
        <taxon>Bacteria</taxon>
        <taxon>Bacillati</taxon>
        <taxon>Bacillota</taxon>
        <taxon>Bacilli</taxon>
        <taxon>Lactobacillales</taxon>
        <taxon>Lactobacillaceae</taxon>
        <taxon>Lactobacillaceae incertae sedis</taxon>
        <taxon>Candidatus Gallilactobacillus</taxon>
    </lineage>
</organism>
<keyword evidence="3 6" id="KW-0812">Transmembrane</keyword>
<proteinExistence type="inferred from homology"/>
<comment type="caution">
    <text evidence="7">The sequence shown here is derived from an EMBL/GenBank/DDBJ whole genome shotgun (WGS) entry which is preliminary data.</text>
</comment>
<reference evidence="7" key="2">
    <citation type="journal article" date="2021" name="PeerJ">
        <title>Extensive microbial diversity within the chicken gut microbiome revealed by metagenomics and culture.</title>
        <authorList>
            <person name="Gilroy R."/>
            <person name="Ravi A."/>
            <person name="Getino M."/>
            <person name="Pursley I."/>
            <person name="Horton D.L."/>
            <person name="Alikhan N.F."/>
            <person name="Baker D."/>
            <person name="Gharbi K."/>
            <person name="Hall N."/>
            <person name="Watson M."/>
            <person name="Adriaenssens E.M."/>
            <person name="Foster-Nyarko E."/>
            <person name="Jarju S."/>
            <person name="Secka A."/>
            <person name="Antonio M."/>
            <person name="Oren A."/>
            <person name="Chaudhuri R.R."/>
            <person name="La Ragione R."/>
            <person name="Hildebrand F."/>
            <person name="Pallen M.J."/>
        </authorList>
    </citation>
    <scope>NUCLEOTIDE SEQUENCE</scope>
    <source>
        <strain evidence="7">C6-149</strain>
    </source>
</reference>
<evidence type="ECO:0000256" key="3">
    <source>
        <dbReference type="ARBA" id="ARBA00022692"/>
    </source>
</evidence>
<keyword evidence="5 6" id="KW-0472">Membrane</keyword>
<feature type="transmembrane region" description="Helical" evidence="6">
    <location>
        <begin position="115"/>
        <end position="135"/>
    </location>
</feature>
<evidence type="ECO:0000256" key="1">
    <source>
        <dbReference type="ARBA" id="ARBA00004141"/>
    </source>
</evidence>
<gene>
    <name evidence="7" type="ORF">IAA89_04480</name>
</gene>
<feature type="non-terminal residue" evidence="7">
    <location>
        <position position="1"/>
    </location>
</feature>
<comment type="subcellular location">
    <subcellularLocation>
        <location evidence="1">Membrane</location>
        <topology evidence="1">Multi-pass membrane protein</topology>
    </subcellularLocation>
</comment>
<feature type="transmembrane region" description="Helical" evidence="6">
    <location>
        <begin position="64"/>
        <end position="83"/>
    </location>
</feature>
<evidence type="ECO:0000256" key="4">
    <source>
        <dbReference type="ARBA" id="ARBA00022989"/>
    </source>
</evidence>
<evidence type="ECO:0000313" key="7">
    <source>
        <dbReference type="EMBL" id="MBO8441670.1"/>
    </source>
</evidence>
<evidence type="ECO:0000256" key="2">
    <source>
        <dbReference type="ARBA" id="ARBA00005268"/>
    </source>
</evidence>
<dbReference type="EMBL" id="JADIMP010000072">
    <property type="protein sequence ID" value="MBO8441670.1"/>
    <property type="molecule type" value="Genomic_DNA"/>
</dbReference>
<evidence type="ECO:0000256" key="5">
    <source>
        <dbReference type="ARBA" id="ARBA00023136"/>
    </source>
</evidence>
<dbReference type="PANTHER" id="PTHR30028:SF0">
    <property type="entry name" value="PROTEIN ALUMINUM SENSITIVE 3"/>
    <property type="match status" value="1"/>
</dbReference>
<evidence type="ECO:0000313" key="8">
    <source>
        <dbReference type="Proteomes" id="UP000823614"/>
    </source>
</evidence>
<sequence>TSIYIICMTAFAIYQVLLKNKTLNKKFKQIIALSITITSFSLLLIFVSGIIGENILNPQYTIPLAGMIIGNIMNGISVGIKTFRDSLKGQNIKIEALMFLGAHPRKILLPFVKQALSTAILPTINNMVGMGIVYLPGMLTGQILSGTLPMTAIMYQIAIMIIICAAIYLSCFSSLYVGYQTLFDNKQKIIQL</sequence>
<dbReference type="PANTHER" id="PTHR30028">
    <property type="entry name" value="UPF0014 INNER MEMBRANE PROTEIN YBBM-RELATED"/>
    <property type="match status" value="1"/>
</dbReference>
<protein>
    <submittedName>
        <fullName evidence="7">ABC transporter permease</fullName>
    </submittedName>
</protein>
<feature type="transmembrane region" description="Helical" evidence="6">
    <location>
        <begin position="155"/>
        <end position="179"/>
    </location>
</feature>
<keyword evidence="4 6" id="KW-1133">Transmembrane helix</keyword>
<dbReference type="Pfam" id="PF03649">
    <property type="entry name" value="UPF0014"/>
    <property type="match status" value="1"/>
</dbReference>
<dbReference type="Proteomes" id="UP000823614">
    <property type="component" value="Unassembled WGS sequence"/>
</dbReference>
<accession>A0A9D9E797</accession>
<dbReference type="AlphaFoldDB" id="A0A9D9E797"/>
<evidence type="ECO:0000256" key="6">
    <source>
        <dbReference type="SAM" id="Phobius"/>
    </source>
</evidence>
<dbReference type="GO" id="GO:0005886">
    <property type="term" value="C:plasma membrane"/>
    <property type="evidence" value="ECO:0007669"/>
    <property type="project" value="TreeGrafter"/>
</dbReference>
<reference evidence="7" key="1">
    <citation type="submission" date="2020-10" db="EMBL/GenBank/DDBJ databases">
        <authorList>
            <person name="Gilroy R."/>
        </authorList>
    </citation>
    <scope>NUCLEOTIDE SEQUENCE</scope>
    <source>
        <strain evidence="7">C6-149</strain>
    </source>
</reference>
<feature type="transmembrane region" description="Helical" evidence="6">
    <location>
        <begin position="30"/>
        <end position="52"/>
    </location>
</feature>
<dbReference type="InterPro" id="IPR005226">
    <property type="entry name" value="UPF0014_fam"/>
</dbReference>
<comment type="similarity">
    <text evidence="2">Belongs to the UPF0014 family.</text>
</comment>
<name>A0A9D9E797_9LACO</name>